<evidence type="ECO:0000259" key="4">
    <source>
        <dbReference type="Pfam" id="PF08797"/>
    </source>
</evidence>
<dbReference type="GO" id="GO:0016818">
    <property type="term" value="F:hydrolase activity, acting on acid anhydrides, in phosphorus-containing anhydrides"/>
    <property type="evidence" value="ECO:0007669"/>
    <property type="project" value="InterPro"/>
</dbReference>
<evidence type="ECO:0000256" key="1">
    <source>
        <dbReference type="ARBA" id="ARBA00022723"/>
    </source>
</evidence>
<feature type="transmembrane region" description="Helical" evidence="3">
    <location>
        <begin position="6"/>
        <end position="23"/>
    </location>
</feature>
<keyword evidence="3" id="KW-0812">Transmembrane</keyword>
<dbReference type="InterPro" id="IPR014905">
    <property type="entry name" value="HIRAN"/>
</dbReference>
<dbReference type="Proteomes" id="UP000029221">
    <property type="component" value="Unassembled WGS sequence"/>
</dbReference>
<evidence type="ECO:0000313" key="5">
    <source>
        <dbReference type="EMBL" id="GAK96810.1"/>
    </source>
</evidence>
<dbReference type="EMBL" id="BBML01000003">
    <property type="protein sequence ID" value="GAK96810.1"/>
    <property type="molecule type" value="Genomic_DNA"/>
</dbReference>
<dbReference type="GO" id="GO:0003676">
    <property type="term" value="F:nucleic acid binding"/>
    <property type="evidence" value="ECO:0007669"/>
    <property type="project" value="InterPro"/>
</dbReference>
<feature type="domain" description="HIRAN" evidence="4">
    <location>
        <begin position="63"/>
        <end position="120"/>
    </location>
</feature>
<organism evidence="5 6">
    <name type="scientific">Nonlabens tegetincola</name>
    <dbReference type="NCBI Taxonomy" id="323273"/>
    <lineage>
        <taxon>Bacteria</taxon>
        <taxon>Pseudomonadati</taxon>
        <taxon>Bacteroidota</taxon>
        <taxon>Flavobacteriia</taxon>
        <taxon>Flavobacteriales</taxon>
        <taxon>Flavobacteriaceae</taxon>
        <taxon>Nonlabens</taxon>
    </lineage>
</organism>
<gene>
    <name evidence="5" type="ORF">JCM19294_1119</name>
</gene>
<keyword evidence="3" id="KW-1133">Transmembrane helix</keyword>
<proteinExistence type="predicted"/>
<keyword evidence="3" id="KW-0472">Membrane</keyword>
<dbReference type="Gene3D" id="3.30.70.2330">
    <property type="match status" value="1"/>
</dbReference>
<evidence type="ECO:0000313" key="6">
    <source>
        <dbReference type="Proteomes" id="UP000029221"/>
    </source>
</evidence>
<keyword evidence="2" id="KW-0378">Hydrolase</keyword>
<evidence type="ECO:0000256" key="3">
    <source>
        <dbReference type="SAM" id="Phobius"/>
    </source>
</evidence>
<keyword evidence="6" id="KW-1185">Reference proteome</keyword>
<name>A0A090Q1A0_9FLAO</name>
<protein>
    <recommendedName>
        <fullName evidence="4">HIRAN domain-containing protein</fullName>
    </recommendedName>
</protein>
<dbReference type="eggNOG" id="ENOG5033CY1">
    <property type="taxonomic scope" value="Bacteria"/>
</dbReference>
<dbReference type="Pfam" id="PF08797">
    <property type="entry name" value="HIRAN"/>
    <property type="match status" value="1"/>
</dbReference>
<dbReference type="RefSeq" id="WP_042278306.1">
    <property type="nucleotide sequence ID" value="NZ_BBML01000003.1"/>
</dbReference>
<reference evidence="5" key="1">
    <citation type="journal article" date="2014" name="Genome Announc.">
        <title>Draft Genome Sequences of Marine Flavobacterium Nonlabens Strains NR17, NR24, NR27, NR32, NR33, and Ara13.</title>
        <authorList>
            <person name="Nakanishi M."/>
            <person name="Meirelles P."/>
            <person name="Suzuki R."/>
            <person name="Takatani N."/>
            <person name="Mino S."/>
            <person name="Suda W."/>
            <person name="Oshima K."/>
            <person name="Hattori M."/>
            <person name="Ohkuma M."/>
            <person name="Hosokawa M."/>
            <person name="Miyashita K."/>
            <person name="Thompson F.L."/>
            <person name="Niwa A."/>
            <person name="Sawabe T."/>
            <person name="Sawabe T."/>
        </authorList>
    </citation>
    <scope>NUCLEOTIDE SEQUENCE [LARGE SCALE GENOMIC DNA]</scope>
    <source>
        <strain evidence="5">JCM 19294</strain>
    </source>
</reference>
<accession>A0A090Q1A0</accession>
<sequence>MLYITFIIVFGLIILLFIIKGSTSKDKHLQAQLDKYIEREGYIVKEVKTLKKDLKKLEAKLKGYQEYEIAGVHISKRKNYILDNCNEGDEITLKPEPNNPVDENAIAIYHESKHIGYVRAIDIDKLKDTVNDIYSAYIEKIEVGYHFTVTFMIKKH</sequence>
<evidence type="ECO:0000256" key="2">
    <source>
        <dbReference type="ARBA" id="ARBA00022801"/>
    </source>
</evidence>
<comment type="caution">
    <text evidence="5">The sequence shown here is derived from an EMBL/GenBank/DDBJ whole genome shotgun (WGS) entry which is preliminary data.</text>
</comment>
<keyword evidence="1" id="KW-0479">Metal-binding</keyword>
<dbReference type="GO" id="GO:0008270">
    <property type="term" value="F:zinc ion binding"/>
    <property type="evidence" value="ECO:0007669"/>
    <property type="project" value="InterPro"/>
</dbReference>
<dbReference type="AlphaFoldDB" id="A0A090Q1A0"/>